<name>A0AAV6PAE4_SOLSE</name>
<keyword evidence="3" id="KW-1185">Reference proteome</keyword>
<dbReference type="PANTHER" id="PTHR33198">
    <property type="entry name" value="ANK_REP_REGION DOMAIN-CONTAINING PROTEIN-RELATED"/>
    <property type="match status" value="1"/>
</dbReference>
<protein>
    <recommendedName>
        <fullName evidence="1">TRIM8/14/16/25/29/45/65 coiled-coil region domain-containing protein</fullName>
    </recommendedName>
</protein>
<proteinExistence type="predicted"/>
<dbReference type="EMBL" id="JAGKHQ010001652">
    <property type="protein sequence ID" value="KAG7454145.1"/>
    <property type="molecule type" value="Genomic_DNA"/>
</dbReference>
<organism evidence="2 3">
    <name type="scientific">Solea senegalensis</name>
    <name type="common">Senegalese sole</name>
    <dbReference type="NCBI Taxonomy" id="28829"/>
    <lineage>
        <taxon>Eukaryota</taxon>
        <taxon>Metazoa</taxon>
        <taxon>Chordata</taxon>
        <taxon>Craniata</taxon>
        <taxon>Vertebrata</taxon>
        <taxon>Euteleostomi</taxon>
        <taxon>Actinopterygii</taxon>
        <taxon>Neopterygii</taxon>
        <taxon>Teleostei</taxon>
        <taxon>Neoteleostei</taxon>
        <taxon>Acanthomorphata</taxon>
        <taxon>Carangaria</taxon>
        <taxon>Pleuronectiformes</taxon>
        <taxon>Pleuronectoidei</taxon>
        <taxon>Soleidae</taxon>
        <taxon>Solea</taxon>
    </lineage>
</organism>
<dbReference type="Pfam" id="PF25600">
    <property type="entry name" value="TRIM_CC"/>
    <property type="match status" value="1"/>
</dbReference>
<feature type="domain" description="TRIM8/14/16/25/29/45/65 coiled-coil region" evidence="1">
    <location>
        <begin position="43"/>
        <end position="167"/>
    </location>
</feature>
<accession>A0AAV6PAE4</accession>
<comment type="caution">
    <text evidence="2">The sequence shown here is derived from an EMBL/GenBank/DDBJ whole genome shotgun (WGS) entry which is preliminary data.</text>
</comment>
<gene>
    <name evidence="2" type="ORF">JOB18_018844</name>
</gene>
<reference evidence="2 3" key="1">
    <citation type="journal article" date="2021" name="Sci. Rep.">
        <title>Chromosome anchoring in Senegalese sole (Solea senegalensis) reveals sex-associated markers and genome rearrangements in flatfish.</title>
        <authorList>
            <person name="Guerrero-Cozar I."/>
            <person name="Gomez-Garrido J."/>
            <person name="Berbel C."/>
            <person name="Martinez-Blanch J.F."/>
            <person name="Alioto T."/>
            <person name="Claros M.G."/>
            <person name="Gagnaire P.A."/>
            <person name="Manchado M."/>
        </authorList>
    </citation>
    <scope>NUCLEOTIDE SEQUENCE [LARGE SCALE GENOMIC DNA]</scope>
    <source>
        <strain evidence="2">Sse05_10M</strain>
    </source>
</reference>
<sequence>MGHMNNSRYLRECDFARFHHYMRNGLYTQTQLSDMKKNSLLQIQLREKDAQELRHAIFSLTRSARTAANEIGAVFKELIRSMELKPVEARELIKAQEKMADLQAEQLLGKIQREIAALKKNEAEQDKLSQAADHIHFLQGFQSLHAPPELSALPPVIADPNLTFGLHQISMDYCRKSSRNDWTASVKETLRSLGILVQSLKQHQVRSHICNWKYGTQLGFRTGSRVRSVSTLTVPEVSHGNGSRYKGGRIPDKKKYDAVKAAFEQHYIGKHNIIFERAQFSSRRQRDGETVEAYFTAVHKLAENCGFGVLKEELIRDRIVVGIRDEIV</sequence>
<evidence type="ECO:0000313" key="3">
    <source>
        <dbReference type="Proteomes" id="UP000693946"/>
    </source>
</evidence>
<dbReference type="InterPro" id="IPR058030">
    <property type="entry name" value="TRIM8/14/16/25/29/45/65_CC"/>
</dbReference>
<evidence type="ECO:0000313" key="2">
    <source>
        <dbReference type="EMBL" id="KAG7454145.1"/>
    </source>
</evidence>
<evidence type="ECO:0000259" key="1">
    <source>
        <dbReference type="Pfam" id="PF25600"/>
    </source>
</evidence>
<dbReference type="Proteomes" id="UP000693946">
    <property type="component" value="Unassembled WGS sequence"/>
</dbReference>
<dbReference type="AlphaFoldDB" id="A0AAV6PAE4"/>